<organism evidence="5 6">
    <name type="scientific">Pedobacter petrophilus</name>
    <dbReference type="NCBI Taxonomy" id="1908241"/>
    <lineage>
        <taxon>Bacteria</taxon>
        <taxon>Pseudomonadati</taxon>
        <taxon>Bacteroidota</taxon>
        <taxon>Sphingobacteriia</taxon>
        <taxon>Sphingobacteriales</taxon>
        <taxon>Sphingobacteriaceae</taxon>
        <taxon>Pedobacter</taxon>
    </lineage>
</organism>
<comment type="subcellular location">
    <subcellularLocation>
        <location evidence="2">Secreted</location>
    </subcellularLocation>
</comment>
<evidence type="ECO:0000313" key="6">
    <source>
        <dbReference type="Proteomes" id="UP000487757"/>
    </source>
</evidence>
<dbReference type="PANTHER" id="PTHR31683">
    <property type="entry name" value="PECTATE LYASE 18-RELATED"/>
    <property type="match status" value="1"/>
</dbReference>
<feature type="chain" id="PRO_5029697231" evidence="3">
    <location>
        <begin position="23"/>
        <end position="370"/>
    </location>
</feature>
<dbReference type="InterPro" id="IPR012334">
    <property type="entry name" value="Pectin_lyas_fold"/>
</dbReference>
<dbReference type="GO" id="GO:0005576">
    <property type="term" value="C:extracellular region"/>
    <property type="evidence" value="ECO:0007669"/>
    <property type="project" value="UniProtKB-SubCell"/>
</dbReference>
<feature type="domain" description="Pectate lyase" evidence="4">
    <location>
        <begin position="65"/>
        <end position="301"/>
    </location>
</feature>
<evidence type="ECO:0000256" key="1">
    <source>
        <dbReference type="ARBA" id="ARBA00023239"/>
    </source>
</evidence>
<dbReference type="Pfam" id="PF00544">
    <property type="entry name" value="Pectate_lyase_4"/>
    <property type="match status" value="1"/>
</dbReference>
<proteinExistence type="inferred from homology"/>
<accession>A0A7K0FYK7</accession>
<evidence type="ECO:0000259" key="4">
    <source>
        <dbReference type="SMART" id="SM00656"/>
    </source>
</evidence>
<reference evidence="5 6" key="1">
    <citation type="submission" date="2019-11" db="EMBL/GenBank/DDBJ databases">
        <title>Pedobacter petrophilus genome.</title>
        <authorList>
            <person name="Feldbauer M.J."/>
            <person name="Newman J.D."/>
        </authorList>
    </citation>
    <scope>NUCLEOTIDE SEQUENCE [LARGE SCALE GENOMIC DNA]</scope>
    <source>
        <strain evidence="5 6">LMG 29686</strain>
    </source>
</reference>
<comment type="similarity">
    <text evidence="2">Belongs to the polysaccharide lyase 1 family.</text>
</comment>
<dbReference type="Proteomes" id="UP000487757">
    <property type="component" value="Unassembled WGS sequence"/>
</dbReference>
<protein>
    <submittedName>
        <fullName evidence="5">Pectate lyase</fullName>
    </submittedName>
</protein>
<name>A0A7K0FYK7_9SPHI</name>
<evidence type="ECO:0000256" key="2">
    <source>
        <dbReference type="RuleBase" id="RU361173"/>
    </source>
</evidence>
<dbReference type="RefSeq" id="WP_154280843.1">
    <property type="nucleotide sequence ID" value="NZ_JBHUJQ010000001.1"/>
</dbReference>
<evidence type="ECO:0000313" key="5">
    <source>
        <dbReference type="EMBL" id="MRX76605.1"/>
    </source>
</evidence>
<evidence type="ECO:0000256" key="3">
    <source>
        <dbReference type="SAM" id="SignalP"/>
    </source>
</evidence>
<keyword evidence="2" id="KW-0119">Carbohydrate metabolism</keyword>
<dbReference type="EMBL" id="WKKH01000014">
    <property type="protein sequence ID" value="MRX76605.1"/>
    <property type="molecule type" value="Genomic_DNA"/>
</dbReference>
<dbReference type="SUPFAM" id="SSF51126">
    <property type="entry name" value="Pectin lyase-like"/>
    <property type="match status" value="1"/>
</dbReference>
<dbReference type="PANTHER" id="PTHR31683:SF18">
    <property type="entry name" value="PECTATE LYASE 21-RELATED"/>
    <property type="match status" value="1"/>
</dbReference>
<dbReference type="InterPro" id="IPR011050">
    <property type="entry name" value="Pectin_lyase_fold/virulence"/>
</dbReference>
<keyword evidence="1 2" id="KW-0456">Lyase</keyword>
<gene>
    <name evidence="5" type="ORF">GJU39_10930</name>
</gene>
<feature type="signal peptide" evidence="3">
    <location>
        <begin position="1"/>
        <end position="22"/>
    </location>
</feature>
<dbReference type="InterPro" id="IPR002022">
    <property type="entry name" value="Pec_lyase"/>
</dbReference>
<comment type="caution">
    <text evidence="5">The sequence shown here is derived from an EMBL/GenBank/DDBJ whole genome shotgun (WGS) entry which is preliminary data.</text>
</comment>
<dbReference type="InterPro" id="IPR045032">
    <property type="entry name" value="PEL"/>
</dbReference>
<keyword evidence="2" id="KW-0964">Secreted</keyword>
<dbReference type="SMART" id="SM00656">
    <property type="entry name" value="Amb_all"/>
    <property type="match status" value="1"/>
</dbReference>
<keyword evidence="2" id="KW-0624">Polysaccharide degradation</keyword>
<dbReference type="PROSITE" id="PS51257">
    <property type="entry name" value="PROKAR_LIPOPROTEIN"/>
    <property type="match status" value="1"/>
</dbReference>
<keyword evidence="3" id="KW-0732">Signal</keyword>
<dbReference type="GO" id="GO:0000272">
    <property type="term" value="P:polysaccharide catabolic process"/>
    <property type="evidence" value="ECO:0007669"/>
    <property type="project" value="UniProtKB-KW"/>
</dbReference>
<sequence>MKNYLFLCLLAIALFFSMQGCKKINQFNSETETTENVLVNPTATVEAVCPSKGWASQNGGTTGGGEVTPTVVTNYTALKSAIQNAAVKVIQVNGTITIPSGGRINFQDQTGKTLFGSAGAKIVSADQTQANSGLMYVKRCNNIIIRNIIFEGPGAYDVDGQDNVTVDACNNVWVDHCEFRDGVDGNFDIKNTSDYVTVSYTKFAYQKTPKPDGPGGADDHRFSNLIGSGDDATADRGHFRITFVRCWWAQGCVARMPRVRFGRVHIVNNFFNSTVSTSCVQAGLESNILVQANVFENVKNPIDLMANNATAVQSVGNAFNSVTGTQVGNGVNAFTPPYSLTVLNASSVKATVTAANGAGATLSGNVCSSL</sequence>
<dbReference type="OrthoDB" id="9804661at2"/>
<dbReference type="AlphaFoldDB" id="A0A7K0FYK7"/>
<dbReference type="Gene3D" id="2.160.20.10">
    <property type="entry name" value="Single-stranded right-handed beta-helix, Pectin lyase-like"/>
    <property type="match status" value="1"/>
</dbReference>
<dbReference type="GO" id="GO:0030570">
    <property type="term" value="F:pectate lyase activity"/>
    <property type="evidence" value="ECO:0007669"/>
    <property type="project" value="InterPro"/>
</dbReference>
<keyword evidence="6" id="KW-1185">Reference proteome</keyword>